<dbReference type="UniPathway" id="UPA00659"/>
<dbReference type="GO" id="GO:0006635">
    <property type="term" value="P:fatty acid beta-oxidation"/>
    <property type="evidence" value="ECO:0007669"/>
    <property type="project" value="UniProtKB-UniPathway"/>
</dbReference>
<dbReference type="Gene3D" id="1.10.1040.50">
    <property type="match status" value="1"/>
</dbReference>
<evidence type="ECO:0000313" key="10">
    <source>
        <dbReference type="EMBL" id="GAN77829.1"/>
    </source>
</evidence>
<evidence type="ECO:0000256" key="6">
    <source>
        <dbReference type="ARBA" id="ARBA00023098"/>
    </source>
</evidence>
<keyword evidence="5" id="KW-0520">NAD</keyword>
<organism evidence="10 11">
    <name type="scientific">Acidisphaera rubrifaciens HS-AP3</name>
    <dbReference type="NCBI Taxonomy" id="1231350"/>
    <lineage>
        <taxon>Bacteria</taxon>
        <taxon>Pseudomonadati</taxon>
        <taxon>Pseudomonadota</taxon>
        <taxon>Alphaproteobacteria</taxon>
        <taxon>Acetobacterales</taxon>
        <taxon>Acetobacteraceae</taxon>
        <taxon>Acidisphaera</taxon>
    </lineage>
</organism>
<dbReference type="Pfam" id="PF00378">
    <property type="entry name" value="ECH_1"/>
    <property type="match status" value="1"/>
</dbReference>
<evidence type="ECO:0000256" key="5">
    <source>
        <dbReference type="ARBA" id="ARBA00023027"/>
    </source>
</evidence>
<evidence type="ECO:0000259" key="8">
    <source>
        <dbReference type="Pfam" id="PF00725"/>
    </source>
</evidence>
<keyword evidence="6" id="KW-0443">Lipid metabolism</keyword>
<evidence type="ECO:0000256" key="7">
    <source>
        <dbReference type="ARBA" id="ARBA00049556"/>
    </source>
</evidence>
<dbReference type="PANTHER" id="PTHR48075:SF7">
    <property type="entry name" value="3-HYDROXYACYL-COA DEHYDROGENASE-RELATED"/>
    <property type="match status" value="1"/>
</dbReference>
<comment type="caution">
    <text evidence="10">The sequence shown here is derived from an EMBL/GenBank/DDBJ whole genome shotgun (WGS) entry which is preliminary data.</text>
</comment>
<dbReference type="AlphaFoldDB" id="A0A0D6PAC5"/>
<dbReference type="EMBL" id="BANB01000478">
    <property type="protein sequence ID" value="GAN77829.1"/>
    <property type="molecule type" value="Genomic_DNA"/>
</dbReference>
<gene>
    <name evidence="10" type="ORF">Asru_0478_03</name>
</gene>
<evidence type="ECO:0000313" key="11">
    <source>
        <dbReference type="Proteomes" id="UP000032680"/>
    </source>
</evidence>
<evidence type="ECO:0000256" key="4">
    <source>
        <dbReference type="ARBA" id="ARBA00023002"/>
    </source>
</evidence>
<dbReference type="SUPFAM" id="SSF51735">
    <property type="entry name" value="NAD(P)-binding Rossmann-fold domains"/>
    <property type="match status" value="1"/>
</dbReference>
<evidence type="ECO:0000259" key="9">
    <source>
        <dbReference type="Pfam" id="PF02737"/>
    </source>
</evidence>
<dbReference type="Gene3D" id="3.90.226.10">
    <property type="entry name" value="2-enoyl-CoA Hydratase, Chain A, domain 1"/>
    <property type="match status" value="1"/>
</dbReference>
<dbReference type="Proteomes" id="UP000032680">
    <property type="component" value="Unassembled WGS sequence"/>
</dbReference>
<proteinExistence type="predicted"/>
<feature type="domain" description="3-hydroxyacyl-CoA dehydrogenase NAD binding" evidence="9">
    <location>
        <begin position="7"/>
        <end position="190"/>
    </location>
</feature>
<comment type="catalytic activity">
    <reaction evidence="7">
        <text>a (3S)-3-hydroxyacyl-CoA + NAD(+) = a 3-oxoacyl-CoA + NADH + H(+)</text>
        <dbReference type="Rhea" id="RHEA:22432"/>
        <dbReference type="ChEBI" id="CHEBI:15378"/>
        <dbReference type="ChEBI" id="CHEBI:57318"/>
        <dbReference type="ChEBI" id="CHEBI:57540"/>
        <dbReference type="ChEBI" id="CHEBI:57945"/>
        <dbReference type="ChEBI" id="CHEBI:90726"/>
        <dbReference type="EC" id="1.1.1.35"/>
    </reaction>
</comment>
<dbReference type="Gene3D" id="3.40.50.720">
    <property type="entry name" value="NAD(P)-binding Rossmann-like Domain"/>
    <property type="match status" value="1"/>
</dbReference>
<keyword evidence="11" id="KW-1185">Reference proteome</keyword>
<dbReference type="CDD" id="cd06558">
    <property type="entry name" value="crotonase-like"/>
    <property type="match status" value="1"/>
</dbReference>
<dbReference type="Pfam" id="PF00725">
    <property type="entry name" value="3HCDH"/>
    <property type="match status" value="2"/>
</dbReference>
<feature type="domain" description="3-hydroxyacyl-CoA dehydrogenase C-terminal" evidence="8">
    <location>
        <begin position="193"/>
        <end position="294"/>
    </location>
</feature>
<dbReference type="GO" id="GO:0070403">
    <property type="term" value="F:NAD+ binding"/>
    <property type="evidence" value="ECO:0007669"/>
    <property type="project" value="InterPro"/>
</dbReference>
<keyword evidence="4" id="KW-0560">Oxidoreductase</keyword>
<reference evidence="10 11" key="1">
    <citation type="submission" date="2012-11" db="EMBL/GenBank/DDBJ databases">
        <title>Whole genome sequence of Acidisphaera rubrifaciens HS-AP3.</title>
        <authorList>
            <person name="Azuma Y."/>
            <person name="Higashiura N."/>
            <person name="Hirakawa H."/>
            <person name="Matsushita K."/>
        </authorList>
    </citation>
    <scope>NUCLEOTIDE SEQUENCE [LARGE SCALE GENOMIC DNA]</scope>
    <source>
        <strain evidence="10 11">HS-AP3</strain>
    </source>
</reference>
<evidence type="ECO:0000256" key="2">
    <source>
        <dbReference type="ARBA" id="ARBA00022832"/>
    </source>
</evidence>
<dbReference type="PANTHER" id="PTHR48075">
    <property type="entry name" value="3-HYDROXYACYL-COA DEHYDROGENASE FAMILY PROTEIN"/>
    <property type="match status" value="1"/>
</dbReference>
<dbReference type="InterPro" id="IPR036291">
    <property type="entry name" value="NAD(P)-bd_dom_sf"/>
</dbReference>
<accession>A0A0D6PAC5</accession>
<feature type="domain" description="3-hydroxyacyl-CoA dehydrogenase C-terminal" evidence="8">
    <location>
        <begin position="342"/>
        <end position="395"/>
    </location>
</feature>
<name>A0A0D6PAC5_9PROT</name>
<comment type="pathway">
    <text evidence="1">Lipid metabolism; fatty acid beta-oxidation.</text>
</comment>
<dbReference type="GO" id="GO:0003857">
    <property type="term" value="F:(3S)-3-hydroxyacyl-CoA dehydrogenase (NAD+) activity"/>
    <property type="evidence" value="ECO:0007669"/>
    <property type="project" value="UniProtKB-EC"/>
</dbReference>
<dbReference type="InterPro" id="IPR008927">
    <property type="entry name" value="6-PGluconate_DH-like_C_sf"/>
</dbReference>
<dbReference type="InterPro" id="IPR029045">
    <property type="entry name" value="ClpP/crotonase-like_dom_sf"/>
</dbReference>
<dbReference type="InterPro" id="IPR006176">
    <property type="entry name" value="3-OHacyl-CoA_DH_NAD-bd"/>
</dbReference>
<dbReference type="Pfam" id="PF02737">
    <property type="entry name" value="3HCDH_N"/>
    <property type="match status" value="1"/>
</dbReference>
<dbReference type="InterPro" id="IPR001753">
    <property type="entry name" value="Enoyl-CoA_hydra/iso"/>
</dbReference>
<evidence type="ECO:0000256" key="1">
    <source>
        <dbReference type="ARBA" id="ARBA00005005"/>
    </source>
</evidence>
<dbReference type="InterPro" id="IPR006108">
    <property type="entry name" value="3HC_DH_C"/>
</dbReference>
<evidence type="ECO:0000256" key="3">
    <source>
        <dbReference type="ARBA" id="ARBA00022963"/>
    </source>
</evidence>
<protein>
    <submittedName>
        <fullName evidence="10">3-hydroxyacyl-CoA dehydrogenase</fullName>
    </submittedName>
</protein>
<dbReference type="OrthoDB" id="9803287at2"/>
<dbReference type="SUPFAM" id="SSF52096">
    <property type="entry name" value="ClpP/crotonase"/>
    <property type="match status" value="1"/>
</dbReference>
<keyword evidence="2" id="KW-0276">Fatty acid metabolism</keyword>
<keyword evidence="3" id="KW-0442">Lipid degradation</keyword>
<dbReference type="SUPFAM" id="SSF48179">
    <property type="entry name" value="6-phosphogluconate dehydrogenase C-terminal domain-like"/>
    <property type="match status" value="2"/>
</dbReference>
<sequence>MGMQIRKVGVIGAGTMGAGIAAQVANAGLPVVLLDIVPPGANNRSVIAEGAVAKLLKTEPAAFMTRAAAKLVETGNIEDDLARLSDCDWIIEAVIEKTEVKHQLYRRLEAIRRPGSAISSNTSTIPLAVLTDGMPEAFRRDFLITHFFNPPRYMRLLEIVAGPDSDPATVDAVAHFADVTLGKSIVRCEDSPGFIANRLGIYWMQLAVCETLDAGLTVEEADAVLGRPMGVPKTGVFGLMDLVGIDLGPHINASMARALPPSDAFHRVNRDIPLIGRMIAEGYTGRKGKGGFYRLNRDGGRKTKEALDLKTGEYRPEHSPRIAEAKDLKSLVTAPTPHGAFAFRVLAQTIAYAATLVPSAASDIAAVDDTMRLGYNWRWGPFELADKLGTDWLVRRLDEEGMAVPALLRDAAGRSFYRVEKGRRQFLGLDGAYHDIVRPEGVLLLEDIKLTARPVLKNASASVWDIGDGVLCLEFTSKSNALDDKIVEMIGKTVDLVRDKYKALVIYNEGQNFSLGANLGLALFAANIAAWGEIDKSIAAGQQAYKALKYAPFPVVAAPSGMALGGGCEIVLHADAVVAHAETYIGLVEAGVGVIPGWGGCGEMISRWRADPKLPRGPMPAVAKVFETISTATVAKSAADARDLKFLRPGDGITMNRNRLLADAKARALSMVDGYAPPAPPEFKQMPGPSGAYALRMAAEGFRARGIATPHDVTVAEALASALTGGEADYLDVISEQQMLDLERAAFLRLIRTGPTLARIEHTLETGKPLRN</sequence>